<feature type="compositionally biased region" description="Polar residues" evidence="1">
    <location>
        <begin position="45"/>
        <end position="56"/>
    </location>
</feature>
<gene>
    <name evidence="2" type="ORF">ATO12_07785</name>
</gene>
<proteinExistence type="predicted"/>
<accession>A0A023BN16</accession>
<evidence type="ECO:0000256" key="1">
    <source>
        <dbReference type="SAM" id="MobiDB-lite"/>
    </source>
</evidence>
<dbReference type="EMBL" id="AQRA01000017">
    <property type="protein sequence ID" value="EZH71396.1"/>
    <property type="molecule type" value="Genomic_DNA"/>
</dbReference>
<evidence type="ECO:0000313" key="2">
    <source>
        <dbReference type="EMBL" id="EZH71396.1"/>
    </source>
</evidence>
<dbReference type="STRING" id="1317122.ATO12_07785"/>
<reference evidence="2 3" key="1">
    <citation type="submission" date="2014-04" db="EMBL/GenBank/DDBJ databases">
        <title>Aquimarina sp. 22II-S11-z7 Genome Sequencing.</title>
        <authorList>
            <person name="Lai Q."/>
        </authorList>
    </citation>
    <scope>NUCLEOTIDE SEQUENCE [LARGE SCALE GENOMIC DNA]</scope>
    <source>
        <strain evidence="2 3">22II-S11-z7</strain>
    </source>
</reference>
<feature type="region of interest" description="Disordered" evidence="1">
    <location>
        <begin position="45"/>
        <end position="83"/>
    </location>
</feature>
<dbReference type="Proteomes" id="UP000023541">
    <property type="component" value="Unassembled WGS sequence"/>
</dbReference>
<evidence type="ECO:0008006" key="4">
    <source>
        <dbReference type="Google" id="ProtNLM"/>
    </source>
</evidence>
<keyword evidence="3" id="KW-1185">Reference proteome</keyword>
<organism evidence="2 3">
    <name type="scientific">Aquimarina atlantica</name>
    <dbReference type="NCBI Taxonomy" id="1317122"/>
    <lineage>
        <taxon>Bacteria</taxon>
        <taxon>Pseudomonadati</taxon>
        <taxon>Bacteroidota</taxon>
        <taxon>Flavobacteriia</taxon>
        <taxon>Flavobacteriales</taxon>
        <taxon>Flavobacteriaceae</taxon>
        <taxon>Aquimarina</taxon>
    </lineage>
</organism>
<feature type="compositionally biased region" description="Basic and acidic residues" evidence="1">
    <location>
        <begin position="58"/>
        <end position="74"/>
    </location>
</feature>
<protein>
    <recommendedName>
        <fullName evidence="4">Bacterial spore germination immunoglobulin-like domain-containing protein</fullName>
    </recommendedName>
</protein>
<evidence type="ECO:0000313" key="3">
    <source>
        <dbReference type="Proteomes" id="UP000023541"/>
    </source>
</evidence>
<name>A0A023BN16_9FLAO</name>
<comment type="caution">
    <text evidence="2">The sequence shown here is derived from an EMBL/GenBank/DDBJ whole genome shotgun (WGS) entry which is preliminary data.</text>
</comment>
<sequence length="183" mass="20258">MAMIENSISFIAEMSLSTKNDMKKLNIIYLLLICIVHVSLNSCKNNSSTQESTNPEPRQVDKENTTLTEEEPKPTKYPTLNIKPNDQINSPIEIKVNSEGVWFASEGELGWIQLIDDKGNELAKGILSADGDWMKSGPVMFSTTLTFDSKNIETGKLIVHNNPGEGDGDEAGESIHFEIPVIF</sequence>
<dbReference type="AlphaFoldDB" id="A0A023BN16"/>
<dbReference type="eggNOG" id="ENOG5033ZRU">
    <property type="taxonomic scope" value="Bacteria"/>
</dbReference>